<evidence type="ECO:0000313" key="3">
    <source>
        <dbReference type="EMBL" id="SDJ65116.1"/>
    </source>
</evidence>
<reference evidence="4" key="1">
    <citation type="submission" date="2016-10" db="EMBL/GenBank/DDBJ databases">
        <authorList>
            <person name="Varghese N."/>
            <person name="Submissions S."/>
        </authorList>
    </citation>
    <scope>NUCLEOTIDE SEQUENCE [LARGE SCALE GENOMIC DNA]</scope>
    <source>
        <strain evidence="4">CGMCC 1.10783</strain>
    </source>
</reference>
<keyword evidence="3" id="KW-0808">Transferase</keyword>
<dbReference type="Pfam" id="PF13847">
    <property type="entry name" value="Methyltransf_31"/>
    <property type="match status" value="1"/>
</dbReference>
<dbReference type="InterPro" id="IPR029063">
    <property type="entry name" value="SAM-dependent_MTases_sf"/>
</dbReference>
<keyword evidence="4" id="KW-1185">Reference proteome</keyword>
<dbReference type="GO" id="GO:0008168">
    <property type="term" value="F:methyltransferase activity"/>
    <property type="evidence" value="ECO:0007669"/>
    <property type="project" value="UniProtKB-KW"/>
</dbReference>
<dbReference type="GO" id="GO:0032259">
    <property type="term" value="P:methylation"/>
    <property type="evidence" value="ECO:0007669"/>
    <property type="project" value="UniProtKB-KW"/>
</dbReference>
<dbReference type="Gene3D" id="3.40.50.150">
    <property type="entry name" value="Vaccinia Virus protein VP39"/>
    <property type="match status" value="1"/>
</dbReference>
<dbReference type="InterPro" id="IPR036388">
    <property type="entry name" value="WH-like_DNA-bd_sf"/>
</dbReference>
<dbReference type="InterPro" id="IPR025714">
    <property type="entry name" value="Methyltranfer_dom"/>
</dbReference>
<evidence type="ECO:0000259" key="1">
    <source>
        <dbReference type="Pfam" id="PF13847"/>
    </source>
</evidence>
<proteinExistence type="predicted"/>
<dbReference type="EMBL" id="FNEI01000014">
    <property type="protein sequence ID" value="SDJ65116.1"/>
    <property type="molecule type" value="Genomic_DNA"/>
</dbReference>
<feature type="domain" description="S-adenosylmethionine-dependent methyltransferase Rv2258c-like winged HTH" evidence="2">
    <location>
        <begin position="19"/>
        <end position="90"/>
    </location>
</feature>
<dbReference type="PANTHER" id="PTHR45128">
    <property type="entry name" value="METHYLTRANSFERASE TYPE 11"/>
    <property type="match status" value="1"/>
</dbReference>
<protein>
    <submittedName>
        <fullName evidence="3">Methyltransferase domain-containing protein</fullName>
    </submittedName>
</protein>
<dbReference type="STRING" id="1045773.SAMN05216555_11419"/>
<feature type="domain" description="Methyltransferase" evidence="1">
    <location>
        <begin position="167"/>
        <end position="278"/>
    </location>
</feature>
<dbReference type="OrthoDB" id="9801363at2"/>
<dbReference type="InterPro" id="IPR048711">
    <property type="entry name" value="WHD_Rv2258c"/>
</dbReference>
<dbReference type="CDD" id="cd02440">
    <property type="entry name" value="AdoMet_MTases"/>
    <property type="match status" value="1"/>
</dbReference>
<name>A0A1G8VG76_9MICC</name>
<dbReference type="InterPro" id="IPR053173">
    <property type="entry name" value="SAM-binding_MTase"/>
</dbReference>
<dbReference type="PANTHER" id="PTHR45128:SF1">
    <property type="entry name" value="S-ADENOSYLMETHIONINE-DEPENDENT METHYLTRANSFERASE RV2258C"/>
    <property type="match status" value="1"/>
</dbReference>
<dbReference type="AlphaFoldDB" id="A0A1G8VG76"/>
<organism evidence="3 4">
    <name type="scientific">Arthrobacter cupressi</name>
    <dbReference type="NCBI Taxonomy" id="1045773"/>
    <lineage>
        <taxon>Bacteria</taxon>
        <taxon>Bacillati</taxon>
        <taxon>Actinomycetota</taxon>
        <taxon>Actinomycetes</taxon>
        <taxon>Micrococcales</taxon>
        <taxon>Micrococcaceae</taxon>
        <taxon>Arthrobacter</taxon>
    </lineage>
</organism>
<dbReference type="Gene3D" id="1.10.10.10">
    <property type="entry name" value="Winged helix-like DNA-binding domain superfamily/Winged helix DNA-binding domain"/>
    <property type="match status" value="1"/>
</dbReference>
<dbReference type="RefSeq" id="WP_074590452.1">
    <property type="nucleotide sequence ID" value="NZ_FNEI01000014.1"/>
</dbReference>
<dbReference type="SUPFAM" id="SSF53335">
    <property type="entry name" value="S-adenosyl-L-methionine-dependent methyltransferases"/>
    <property type="match status" value="1"/>
</dbReference>
<gene>
    <name evidence="3" type="ORF">SAMN05216555_11419</name>
</gene>
<keyword evidence="3" id="KW-0489">Methyltransferase</keyword>
<evidence type="ECO:0000313" key="4">
    <source>
        <dbReference type="Proteomes" id="UP000182130"/>
    </source>
</evidence>
<accession>A0A1G8VG76</accession>
<dbReference type="Proteomes" id="UP000182130">
    <property type="component" value="Unassembled WGS sequence"/>
</dbReference>
<evidence type="ECO:0000259" key="2">
    <source>
        <dbReference type="Pfam" id="PF21320"/>
    </source>
</evidence>
<dbReference type="Pfam" id="PF21320">
    <property type="entry name" value="WHD_Rv2258c"/>
    <property type="match status" value="1"/>
</dbReference>
<sequence>MNTTVEEATGRMLDILNDGAIALLTGLGYQTGLFDTLAKLPAARSELIADAAGLSERYVREWLGGMVTAGLLRYDPDGGTYLLREEYRPVLSGQGPENLAPTIQYLPLLAQAVPKIERAFRNGGGTGYGDYPGFHQLMAANSAVVNDAALLEAIIPLSGRTESLRTGISVADIGCGEGHALNLLAGAYPASDFTGYDFSAEALEAATAEAERRGLANVHFELLDVADLEDTERFDFITAFDAIHDQADPARVLRNIRAALRPGGTFLMVDINASSRLEDNSAIPWGSFLYAISTFHCMAVSLGQGGAGLGAVWGRQLALSMLREAGFGDVVVHELEDDPFNAYYVARQ</sequence>